<organism evidence="2 5">
    <name type="scientific">Methylopila capsulata</name>
    <dbReference type="NCBI Taxonomy" id="61654"/>
    <lineage>
        <taxon>Bacteria</taxon>
        <taxon>Pseudomonadati</taxon>
        <taxon>Pseudomonadota</taxon>
        <taxon>Alphaproteobacteria</taxon>
        <taxon>Hyphomicrobiales</taxon>
        <taxon>Methylopilaceae</taxon>
        <taxon>Methylopila</taxon>
    </lineage>
</organism>
<accession>A0A9W6IXH9</accession>
<comment type="caution">
    <text evidence="2">The sequence shown here is derived from an EMBL/GenBank/DDBJ whole genome shotgun (WGS) entry which is preliminary data.</text>
</comment>
<evidence type="ECO:0000313" key="5">
    <source>
        <dbReference type="Proteomes" id="UP001143400"/>
    </source>
</evidence>
<dbReference type="Proteomes" id="UP001143400">
    <property type="component" value="Unassembled WGS sequence"/>
</dbReference>
<keyword evidence="1" id="KW-1133">Transmembrane helix</keyword>
<reference evidence="2" key="3">
    <citation type="submission" date="2023-01" db="EMBL/GenBank/DDBJ databases">
        <authorList>
            <person name="Sun Q."/>
            <person name="Evtushenko L."/>
        </authorList>
    </citation>
    <scope>NUCLEOTIDE SEQUENCE</scope>
    <source>
        <strain evidence="2">VKM B-1606</strain>
    </source>
</reference>
<proteinExistence type="predicted"/>
<keyword evidence="4" id="KW-1185">Reference proteome</keyword>
<reference evidence="3 4" key="2">
    <citation type="submission" date="2021-01" db="EMBL/GenBank/DDBJ databases">
        <title>Genomic Encyclopedia of Type Strains, Phase IV (KMG-IV): sequencing the most valuable type-strain genomes for metagenomic binning, comparative biology and taxonomic classification.</title>
        <authorList>
            <person name="Goeker M."/>
        </authorList>
    </citation>
    <scope>NUCLEOTIDE SEQUENCE [LARGE SCALE GENOMIC DNA]</scope>
    <source>
        <strain evidence="3 4">DSM 6130</strain>
    </source>
</reference>
<dbReference type="RefSeq" id="WP_204951201.1">
    <property type="nucleotide sequence ID" value="NZ_BSFF01000003.1"/>
</dbReference>
<name>A0A9W6IXH9_9HYPH</name>
<reference evidence="2" key="1">
    <citation type="journal article" date="2014" name="Int. J. Syst. Evol. Microbiol.">
        <title>Complete genome sequence of Corynebacterium casei LMG S-19264T (=DSM 44701T), isolated from a smear-ripened cheese.</title>
        <authorList>
            <consortium name="US DOE Joint Genome Institute (JGI-PGF)"/>
            <person name="Walter F."/>
            <person name="Albersmeier A."/>
            <person name="Kalinowski J."/>
            <person name="Ruckert C."/>
        </authorList>
    </citation>
    <scope>NUCLEOTIDE SEQUENCE</scope>
    <source>
        <strain evidence="2">VKM B-1606</strain>
    </source>
</reference>
<dbReference type="EMBL" id="BSFF01000003">
    <property type="protein sequence ID" value="GLK56955.1"/>
    <property type="molecule type" value="Genomic_DNA"/>
</dbReference>
<evidence type="ECO:0000256" key="1">
    <source>
        <dbReference type="SAM" id="Phobius"/>
    </source>
</evidence>
<evidence type="ECO:0000313" key="4">
    <source>
        <dbReference type="Proteomes" id="UP000758856"/>
    </source>
</evidence>
<keyword evidence="1" id="KW-0812">Transmembrane</keyword>
<dbReference type="Proteomes" id="UP000758856">
    <property type="component" value="Unassembled WGS sequence"/>
</dbReference>
<keyword evidence="1" id="KW-0472">Membrane</keyword>
<evidence type="ECO:0000313" key="2">
    <source>
        <dbReference type="EMBL" id="GLK56955.1"/>
    </source>
</evidence>
<protein>
    <submittedName>
        <fullName evidence="2">Uncharacterized protein</fullName>
    </submittedName>
</protein>
<sequence length="58" mass="6162">MNNVVELHARVAYDRAAAARRERTVLGEIRSVAAFAALLIGVAATLAAPALALWFLLS</sequence>
<dbReference type="AlphaFoldDB" id="A0A9W6IXH9"/>
<evidence type="ECO:0000313" key="3">
    <source>
        <dbReference type="EMBL" id="MBM7852745.1"/>
    </source>
</evidence>
<feature type="transmembrane region" description="Helical" evidence="1">
    <location>
        <begin position="32"/>
        <end position="57"/>
    </location>
</feature>
<gene>
    <name evidence="2" type="ORF">GCM10008170_29740</name>
    <name evidence="3" type="ORF">JOD31_002987</name>
</gene>
<dbReference type="EMBL" id="JAFBCY010000003">
    <property type="protein sequence ID" value="MBM7852745.1"/>
    <property type="molecule type" value="Genomic_DNA"/>
</dbReference>